<dbReference type="AlphaFoldDB" id="A0AAU8NM04"/>
<gene>
    <name evidence="1" type="ORF">ABXS70_13420</name>
</gene>
<evidence type="ECO:0000313" key="1">
    <source>
        <dbReference type="EMBL" id="XCP97631.1"/>
    </source>
</evidence>
<accession>A0AAU8NM04</accession>
<proteinExistence type="predicted"/>
<reference evidence="1" key="1">
    <citation type="submission" date="2024-05" db="EMBL/GenBank/DDBJ databases">
        <title>Draft genome assemblies of 36 bacteria isolated from hibernating arctic ground squirrels.</title>
        <authorList>
            <person name="McKee H."/>
            <person name="Mullen L."/>
            <person name="Drown D.M."/>
            <person name="Duddleston K.N."/>
        </authorList>
    </citation>
    <scope>NUCLEOTIDE SEQUENCE</scope>
    <source>
        <strain evidence="1">AN1007</strain>
    </source>
</reference>
<dbReference type="RefSeq" id="WP_366296294.1">
    <property type="nucleotide sequence ID" value="NZ_CP159992.1"/>
</dbReference>
<name>A0AAU8NM04_9BACL</name>
<sequence>MTGKYTNVPYGYEPAAPSRKGTLVFYDSFEHVTDEQLERAAVIMDARAFAQLVLFPLHESTVRRMSRDAVQPYYKREDRLHEWRRDQSSSMIRVEGLEGKRKKYTPMDTALRHIQAEYPAPLFLYMTAAMANQWASFDSFTDWIKELRLIIDGQPGEMHPRLEQYRHRWEWAD</sequence>
<protein>
    <submittedName>
        <fullName evidence="1">Uncharacterized protein</fullName>
    </submittedName>
</protein>
<dbReference type="EMBL" id="CP159992">
    <property type="protein sequence ID" value="XCP97631.1"/>
    <property type="molecule type" value="Genomic_DNA"/>
</dbReference>
<organism evidence="1">
    <name type="scientific">Paenibacillus sp. AN1007</name>
    <dbReference type="NCBI Taxonomy" id="3151385"/>
    <lineage>
        <taxon>Bacteria</taxon>
        <taxon>Bacillati</taxon>
        <taxon>Bacillota</taxon>
        <taxon>Bacilli</taxon>
        <taxon>Bacillales</taxon>
        <taxon>Paenibacillaceae</taxon>
        <taxon>Paenibacillus</taxon>
    </lineage>
</organism>